<dbReference type="Gene3D" id="3.40.190.10">
    <property type="entry name" value="Periplasmic binding protein-like II"/>
    <property type="match status" value="1"/>
</dbReference>
<evidence type="ECO:0000313" key="13">
    <source>
        <dbReference type="Proteomes" id="UP000015103"/>
    </source>
</evidence>
<keyword evidence="13" id="KW-1185">Reference proteome</keyword>
<dbReference type="GO" id="GO:0015276">
    <property type="term" value="F:ligand-gated monoatomic ion channel activity"/>
    <property type="evidence" value="ECO:0007669"/>
    <property type="project" value="InterPro"/>
</dbReference>
<evidence type="ECO:0000256" key="7">
    <source>
        <dbReference type="ARBA" id="ARBA00023170"/>
    </source>
</evidence>
<dbReference type="EnsemblMetazoa" id="RPRC007037-RA">
    <property type="protein sequence ID" value="RPRC007037-PA"/>
    <property type="gene ID" value="RPRC007037"/>
</dbReference>
<evidence type="ECO:0000256" key="6">
    <source>
        <dbReference type="ARBA" id="ARBA00023136"/>
    </source>
</evidence>
<keyword evidence="10" id="KW-0407">Ion channel</keyword>
<keyword evidence="7" id="KW-0675">Receptor</keyword>
<keyword evidence="4" id="KW-1133">Transmembrane helix</keyword>
<keyword evidence="8" id="KW-0325">Glycoprotein</keyword>
<sequence length="148" mass="16882">MKASRGYIRTHTHPFQSICTVTLKLNTEIPKAALDKFMELILWKEDLKNVKGDHIDLIRAKETPYVMMKDGKNGTGSGKFVGFCIDLLRMVSQMAGFQYTIKLVPDGKYGVYDPKTGEWNGMVRQLMDKVSEIKGLYSPVHRWILKAL</sequence>
<dbReference type="FunFam" id="3.40.190.10:FF:000210">
    <property type="entry name" value="Glutamate receptor ionotropic, kainate 1"/>
    <property type="match status" value="1"/>
</dbReference>
<evidence type="ECO:0000256" key="9">
    <source>
        <dbReference type="ARBA" id="ARBA00023286"/>
    </source>
</evidence>
<dbReference type="EMBL" id="ACPB03004036">
    <property type="status" value="NOT_ANNOTATED_CDS"/>
    <property type="molecule type" value="Genomic_DNA"/>
</dbReference>
<name>T1HSL7_RHOPR</name>
<dbReference type="SUPFAM" id="SSF53850">
    <property type="entry name" value="Periplasmic binding protein-like II"/>
    <property type="match status" value="1"/>
</dbReference>
<keyword evidence="5" id="KW-0406">Ion transport</keyword>
<dbReference type="Proteomes" id="UP000015103">
    <property type="component" value="Unassembled WGS sequence"/>
</dbReference>
<proteinExistence type="predicted"/>
<reference evidence="12" key="1">
    <citation type="submission" date="2015-05" db="UniProtKB">
        <authorList>
            <consortium name="EnsemblMetazoa"/>
        </authorList>
    </citation>
    <scope>IDENTIFICATION</scope>
</reference>
<dbReference type="SMART" id="SM00918">
    <property type="entry name" value="Lig_chan-Glu_bd"/>
    <property type="match status" value="1"/>
</dbReference>
<evidence type="ECO:0000256" key="10">
    <source>
        <dbReference type="ARBA" id="ARBA00023303"/>
    </source>
</evidence>
<evidence type="ECO:0000256" key="8">
    <source>
        <dbReference type="ARBA" id="ARBA00023180"/>
    </source>
</evidence>
<evidence type="ECO:0000256" key="2">
    <source>
        <dbReference type="ARBA" id="ARBA00022448"/>
    </source>
</evidence>
<evidence type="ECO:0000256" key="4">
    <source>
        <dbReference type="ARBA" id="ARBA00022989"/>
    </source>
</evidence>
<dbReference type="InterPro" id="IPR019594">
    <property type="entry name" value="Glu/Gly-bd"/>
</dbReference>
<organism evidence="12 13">
    <name type="scientific">Rhodnius prolixus</name>
    <name type="common">Triatomid bug</name>
    <dbReference type="NCBI Taxonomy" id="13249"/>
    <lineage>
        <taxon>Eukaryota</taxon>
        <taxon>Metazoa</taxon>
        <taxon>Ecdysozoa</taxon>
        <taxon>Arthropoda</taxon>
        <taxon>Hexapoda</taxon>
        <taxon>Insecta</taxon>
        <taxon>Pterygota</taxon>
        <taxon>Neoptera</taxon>
        <taxon>Paraneoptera</taxon>
        <taxon>Hemiptera</taxon>
        <taxon>Heteroptera</taxon>
        <taxon>Panheteroptera</taxon>
        <taxon>Cimicomorpha</taxon>
        <taxon>Reduviidae</taxon>
        <taxon>Triatominae</taxon>
        <taxon>Rhodnius</taxon>
    </lineage>
</organism>
<evidence type="ECO:0000256" key="3">
    <source>
        <dbReference type="ARBA" id="ARBA00022692"/>
    </source>
</evidence>
<evidence type="ECO:0000313" key="12">
    <source>
        <dbReference type="EnsemblMetazoa" id="RPRC007037-PA"/>
    </source>
</evidence>
<dbReference type="EMBL" id="ACPB03004034">
    <property type="status" value="NOT_ANNOTATED_CDS"/>
    <property type="molecule type" value="Genomic_DNA"/>
</dbReference>
<keyword evidence="9" id="KW-1071">Ligand-gated ion channel</keyword>
<protein>
    <submittedName>
        <fullName evidence="12">Lig_chan-Glu_bd domain-containing protein</fullName>
    </submittedName>
</protein>
<evidence type="ECO:0000259" key="11">
    <source>
        <dbReference type="SMART" id="SM00918"/>
    </source>
</evidence>
<dbReference type="AlphaFoldDB" id="T1HSL7"/>
<feature type="domain" description="Ionotropic glutamate receptor L-glutamate and glycine-binding" evidence="11">
    <location>
        <begin position="64"/>
        <end position="128"/>
    </location>
</feature>
<dbReference type="HOGENOM" id="CLU_1761041_0_0_1"/>
<comment type="subcellular location">
    <subcellularLocation>
        <location evidence="1">Membrane</location>
        <topology evidence="1">Multi-pass membrane protein</topology>
    </subcellularLocation>
</comment>
<evidence type="ECO:0000256" key="5">
    <source>
        <dbReference type="ARBA" id="ARBA00023065"/>
    </source>
</evidence>
<dbReference type="EMBL" id="ACPB03004037">
    <property type="status" value="NOT_ANNOTATED_CDS"/>
    <property type="molecule type" value="Genomic_DNA"/>
</dbReference>
<dbReference type="InParanoid" id="T1HSL7"/>
<accession>T1HSL7</accession>
<dbReference type="VEuPathDB" id="VectorBase:RPRC007037"/>
<dbReference type="GO" id="GO:0016020">
    <property type="term" value="C:membrane"/>
    <property type="evidence" value="ECO:0007669"/>
    <property type="project" value="UniProtKB-SubCell"/>
</dbReference>
<keyword evidence="3" id="KW-0812">Transmembrane</keyword>
<keyword evidence="6" id="KW-0472">Membrane</keyword>
<dbReference type="eggNOG" id="KOG1052">
    <property type="taxonomic scope" value="Eukaryota"/>
</dbReference>
<keyword evidence="2" id="KW-0813">Transport</keyword>
<dbReference type="STRING" id="13249.T1HSL7"/>
<evidence type="ECO:0000256" key="1">
    <source>
        <dbReference type="ARBA" id="ARBA00004141"/>
    </source>
</evidence>
<dbReference type="EMBL" id="ACPB03004035">
    <property type="status" value="NOT_ANNOTATED_CDS"/>
    <property type="molecule type" value="Genomic_DNA"/>
</dbReference>
<dbReference type="Pfam" id="PF10613">
    <property type="entry name" value="Lig_chan-Glu_bd"/>
    <property type="match status" value="1"/>
</dbReference>